<organism evidence="1 2">
    <name type="scientific">Frondihabitans sucicola</name>
    <dbReference type="NCBI Taxonomy" id="1268041"/>
    <lineage>
        <taxon>Bacteria</taxon>
        <taxon>Bacillati</taxon>
        <taxon>Actinomycetota</taxon>
        <taxon>Actinomycetes</taxon>
        <taxon>Micrococcales</taxon>
        <taxon>Microbacteriaceae</taxon>
        <taxon>Frondihabitans</taxon>
    </lineage>
</organism>
<reference evidence="2" key="1">
    <citation type="journal article" date="2019" name="Int. J. Syst. Evol. Microbiol.">
        <title>The Global Catalogue of Microorganisms (GCM) 10K type strain sequencing project: providing services to taxonomists for standard genome sequencing and annotation.</title>
        <authorList>
            <consortium name="The Broad Institute Genomics Platform"/>
            <consortium name="The Broad Institute Genome Sequencing Center for Infectious Disease"/>
            <person name="Wu L."/>
            <person name="Ma J."/>
        </authorList>
    </citation>
    <scope>NUCLEOTIDE SEQUENCE [LARGE SCALE GENOMIC DNA]</scope>
    <source>
        <strain evidence="2">NBRC 108728</strain>
    </source>
</reference>
<name>A0ABM8GU22_9MICO</name>
<dbReference type="EMBL" id="AP027732">
    <property type="protein sequence ID" value="BDZ51970.1"/>
    <property type="molecule type" value="Genomic_DNA"/>
</dbReference>
<sequence length="60" mass="6544">MRAASGSCAGAVEAPRESAVTAGAVVVSFDKEVFLTVIMEQYRSERRRRVSIPLTTDIRT</sequence>
<protein>
    <submittedName>
        <fullName evidence="1">Uncharacterized protein</fullName>
    </submittedName>
</protein>
<evidence type="ECO:0000313" key="1">
    <source>
        <dbReference type="EMBL" id="BDZ51970.1"/>
    </source>
</evidence>
<gene>
    <name evidence="1" type="ORF">GCM10025867_42110</name>
</gene>
<evidence type="ECO:0000313" key="2">
    <source>
        <dbReference type="Proteomes" id="UP001321486"/>
    </source>
</evidence>
<dbReference type="Proteomes" id="UP001321486">
    <property type="component" value="Chromosome"/>
</dbReference>
<keyword evidence="2" id="KW-1185">Reference proteome</keyword>
<proteinExistence type="predicted"/>
<accession>A0ABM8GU22</accession>